<keyword evidence="14" id="KW-1185">Reference proteome</keyword>
<dbReference type="PANTHER" id="PTHR24082">
    <property type="entry name" value="NUCLEAR HORMONE RECEPTOR"/>
    <property type="match status" value="1"/>
</dbReference>
<evidence type="ECO:0000256" key="1">
    <source>
        <dbReference type="ARBA" id="ARBA00008092"/>
    </source>
</evidence>
<evidence type="ECO:0000256" key="5">
    <source>
        <dbReference type="ARBA" id="ARBA00023015"/>
    </source>
</evidence>
<dbReference type="GO" id="GO:0005634">
    <property type="term" value="C:nucleus"/>
    <property type="evidence" value="ECO:0007669"/>
    <property type="project" value="InterPro"/>
</dbReference>
<accession>A0A4Z2BI27</accession>
<reference evidence="13 14" key="1">
    <citation type="submission" date="2019-04" db="EMBL/GenBank/DDBJ databases">
        <title>The sequence and de novo assembly of Takifugu bimaculatus genome using PacBio and Hi-C technologies.</title>
        <authorList>
            <person name="Xu P."/>
            <person name="Liu B."/>
            <person name="Zhou Z."/>
        </authorList>
    </citation>
    <scope>NUCLEOTIDE SEQUENCE [LARGE SCALE GENOMIC DNA]</scope>
    <source>
        <strain evidence="13">TB-2018</strain>
        <tissue evidence="13">Muscle</tissue>
    </source>
</reference>
<keyword evidence="2" id="KW-0479">Metal-binding</keyword>
<comment type="similarity">
    <text evidence="1">Belongs to the nuclear hormone receptor family. NR1 subfamily.</text>
</comment>
<dbReference type="InterPro" id="IPR035500">
    <property type="entry name" value="NHR-like_dom_sf"/>
</dbReference>
<dbReference type="GO" id="GO:0045944">
    <property type="term" value="P:positive regulation of transcription by RNA polymerase II"/>
    <property type="evidence" value="ECO:0007669"/>
    <property type="project" value="TreeGrafter"/>
</dbReference>
<keyword evidence="10" id="KW-0539">Nucleus</keyword>
<dbReference type="PANTHER" id="PTHR24082:SF197">
    <property type="entry name" value="PEROXISOME PROLIFERATOR-ACTIVATED RECEPTOR ALPHA"/>
    <property type="match status" value="1"/>
</dbReference>
<keyword evidence="9" id="KW-0675">Receptor</keyword>
<dbReference type="Gene3D" id="1.10.565.10">
    <property type="entry name" value="Retinoid X Receptor"/>
    <property type="match status" value="1"/>
</dbReference>
<dbReference type="InterPro" id="IPR050234">
    <property type="entry name" value="Nuclear_hormone_rcpt_NR1"/>
</dbReference>
<dbReference type="SMART" id="SM00399">
    <property type="entry name" value="ZnF_C4"/>
    <property type="match status" value="1"/>
</dbReference>
<dbReference type="GO" id="GO:0001227">
    <property type="term" value="F:DNA-binding transcription repressor activity, RNA polymerase II-specific"/>
    <property type="evidence" value="ECO:0007669"/>
    <property type="project" value="TreeGrafter"/>
</dbReference>
<dbReference type="EMBL" id="SWLE01000015">
    <property type="protein sequence ID" value="TNM91236.1"/>
    <property type="molecule type" value="Genomic_DNA"/>
</dbReference>
<evidence type="ECO:0000256" key="7">
    <source>
        <dbReference type="ARBA" id="ARBA00023159"/>
    </source>
</evidence>
<keyword evidence="4" id="KW-0862">Zinc</keyword>
<dbReference type="PROSITE" id="PS51030">
    <property type="entry name" value="NUCLEAR_REC_DBD_2"/>
    <property type="match status" value="1"/>
</dbReference>
<sequence length="516" mass="55474">MRSLHLQTGRTHGVRTGLSAALTADEEGSDQDRPVRASRSQNTDTGPAGSACNSRKCPRMSVLSEGPLPSFGFRSMMAGDDFSPPSPLGDSLLDNPLCGDLMDDLREISHSLGDGSLGFDFPEYQGTEPEGSSTLDTLSPASSPSGGACTAAAPGSEEAFPSLNLECRVCSDKASGFHYGVHACEGCKGFFRRTIRLKLEYDKCENNCKIQKKNRNKCQYCRFHKCLSVGMSHNAIRFGRMPQAEKLKLKAENKMVEKEEASPMPADQKVLVRQIHDAYMKNFTMNKAKARLILTGKTSKPPFIIHNMETFQLAEKTLAAHVLREHHGGSENSLHIGDVVPALGCGMLRQREAEARLFHCCQSTSVETGHRADGVRQGGAGIPEPGSQRPGDPVEVRRLRSPLHAPGVLHEQRRGAGGPGRRLHHPGVPQESPAALQRHDGAQIPVCHTLQLSGAGRQRLVSVCGRHHLLRRPSGPGGRASGGAAAGDHRASAAAPPVDQPPQRQLPVPQTAAETG</sequence>
<dbReference type="PRINTS" id="PR00047">
    <property type="entry name" value="STROIDFINGER"/>
</dbReference>
<dbReference type="GO" id="GO:0004879">
    <property type="term" value="F:nuclear receptor activity"/>
    <property type="evidence" value="ECO:0007669"/>
    <property type="project" value="InterPro"/>
</dbReference>
<dbReference type="InterPro" id="IPR003074">
    <property type="entry name" value="1Cnucl_rcpt"/>
</dbReference>
<feature type="compositionally biased region" description="Gly residues" evidence="11">
    <location>
        <begin position="475"/>
        <end position="485"/>
    </location>
</feature>
<keyword evidence="3" id="KW-0863">Zinc-finger</keyword>
<evidence type="ECO:0000256" key="8">
    <source>
        <dbReference type="ARBA" id="ARBA00023163"/>
    </source>
</evidence>
<evidence type="ECO:0000256" key="4">
    <source>
        <dbReference type="ARBA" id="ARBA00022833"/>
    </source>
</evidence>
<dbReference type="SUPFAM" id="SSF57716">
    <property type="entry name" value="Glucocorticoid receptor-like (DNA-binding domain)"/>
    <property type="match status" value="1"/>
</dbReference>
<keyword evidence="8" id="KW-0804">Transcription</keyword>
<dbReference type="AlphaFoldDB" id="A0A4Z2BI27"/>
<dbReference type="GO" id="GO:0006631">
    <property type="term" value="P:fatty acid metabolic process"/>
    <property type="evidence" value="ECO:0007669"/>
    <property type="project" value="TreeGrafter"/>
</dbReference>
<protein>
    <recommendedName>
        <fullName evidence="12">Nuclear receptor domain-containing protein</fullName>
    </recommendedName>
</protein>
<dbReference type="Pfam" id="PF00105">
    <property type="entry name" value="zf-C4"/>
    <property type="match status" value="1"/>
</dbReference>
<dbReference type="PROSITE" id="PS00031">
    <property type="entry name" value="NUCLEAR_REC_DBD_1"/>
    <property type="match status" value="1"/>
</dbReference>
<dbReference type="Proteomes" id="UP000516260">
    <property type="component" value="Chromosome 22"/>
</dbReference>
<evidence type="ECO:0000259" key="12">
    <source>
        <dbReference type="PROSITE" id="PS51030"/>
    </source>
</evidence>
<dbReference type="GO" id="GO:0030154">
    <property type="term" value="P:cell differentiation"/>
    <property type="evidence" value="ECO:0007669"/>
    <property type="project" value="TreeGrafter"/>
</dbReference>
<feature type="domain" description="Nuclear receptor" evidence="12">
    <location>
        <begin position="164"/>
        <end position="238"/>
    </location>
</feature>
<proteinExistence type="inferred from homology"/>
<dbReference type="InterPro" id="IPR001628">
    <property type="entry name" value="Znf_hrmn_rcpt"/>
</dbReference>
<dbReference type="GO" id="GO:0000978">
    <property type="term" value="F:RNA polymerase II cis-regulatory region sequence-specific DNA binding"/>
    <property type="evidence" value="ECO:0007669"/>
    <property type="project" value="TreeGrafter"/>
</dbReference>
<feature type="region of interest" description="Disordered" evidence="11">
    <location>
        <begin position="1"/>
        <end position="63"/>
    </location>
</feature>
<feature type="compositionally biased region" description="Polar residues" evidence="11">
    <location>
        <begin position="1"/>
        <end position="10"/>
    </location>
</feature>
<evidence type="ECO:0000313" key="14">
    <source>
        <dbReference type="Proteomes" id="UP000516260"/>
    </source>
</evidence>
<organism evidence="13 14">
    <name type="scientific">Takifugu bimaculatus</name>
    <dbReference type="NCBI Taxonomy" id="433685"/>
    <lineage>
        <taxon>Eukaryota</taxon>
        <taxon>Metazoa</taxon>
        <taxon>Chordata</taxon>
        <taxon>Craniata</taxon>
        <taxon>Vertebrata</taxon>
        <taxon>Euteleostomi</taxon>
        <taxon>Actinopterygii</taxon>
        <taxon>Neopterygii</taxon>
        <taxon>Teleostei</taxon>
        <taxon>Neoteleostei</taxon>
        <taxon>Acanthomorphata</taxon>
        <taxon>Eupercaria</taxon>
        <taxon>Tetraodontiformes</taxon>
        <taxon>Tetradontoidea</taxon>
        <taxon>Tetraodontidae</taxon>
        <taxon>Takifugu</taxon>
    </lineage>
</organism>
<comment type="caution">
    <text evidence="13">The sequence shown here is derived from an EMBL/GenBank/DDBJ whole genome shotgun (WGS) entry which is preliminary data.</text>
</comment>
<evidence type="ECO:0000256" key="10">
    <source>
        <dbReference type="ARBA" id="ARBA00023242"/>
    </source>
</evidence>
<dbReference type="GO" id="GO:0050728">
    <property type="term" value="P:negative regulation of inflammatory response"/>
    <property type="evidence" value="ECO:0007669"/>
    <property type="project" value="TreeGrafter"/>
</dbReference>
<evidence type="ECO:0000256" key="3">
    <source>
        <dbReference type="ARBA" id="ARBA00022771"/>
    </source>
</evidence>
<feature type="region of interest" description="Disordered" evidence="11">
    <location>
        <begin position="469"/>
        <end position="516"/>
    </location>
</feature>
<gene>
    <name evidence="13" type="ORF">fugu_019616</name>
</gene>
<dbReference type="GO" id="GO:0045923">
    <property type="term" value="P:positive regulation of fatty acid metabolic process"/>
    <property type="evidence" value="ECO:0007669"/>
    <property type="project" value="TreeGrafter"/>
</dbReference>
<dbReference type="PRINTS" id="PR01288">
    <property type="entry name" value="PROXISOMEPAR"/>
</dbReference>
<dbReference type="CDD" id="cd06965">
    <property type="entry name" value="NR_DBD_Ppar"/>
    <property type="match status" value="1"/>
</dbReference>
<dbReference type="GO" id="GO:0010887">
    <property type="term" value="P:negative regulation of cholesterol storage"/>
    <property type="evidence" value="ECO:0007669"/>
    <property type="project" value="TreeGrafter"/>
</dbReference>
<evidence type="ECO:0000256" key="11">
    <source>
        <dbReference type="SAM" id="MobiDB-lite"/>
    </source>
</evidence>
<evidence type="ECO:0000256" key="6">
    <source>
        <dbReference type="ARBA" id="ARBA00023125"/>
    </source>
</evidence>
<evidence type="ECO:0000313" key="13">
    <source>
        <dbReference type="EMBL" id="TNM91236.1"/>
    </source>
</evidence>
<feature type="region of interest" description="Disordered" evidence="11">
    <location>
        <begin position="123"/>
        <end position="150"/>
    </location>
</feature>
<name>A0A4Z2BI27_9TELE</name>
<dbReference type="GO" id="GO:0009755">
    <property type="term" value="P:hormone-mediated signaling pathway"/>
    <property type="evidence" value="ECO:0007669"/>
    <property type="project" value="TreeGrafter"/>
</dbReference>
<feature type="compositionally biased region" description="Polar residues" evidence="11">
    <location>
        <begin position="130"/>
        <end position="145"/>
    </location>
</feature>
<keyword evidence="7" id="KW-0010">Activator</keyword>
<dbReference type="FunFam" id="3.30.50.10:FF:000010">
    <property type="entry name" value="Peroxisome proliferator-activated receptor gamma"/>
    <property type="match status" value="1"/>
</dbReference>
<evidence type="ECO:0000256" key="9">
    <source>
        <dbReference type="ARBA" id="ARBA00023170"/>
    </source>
</evidence>
<keyword evidence="5" id="KW-0805">Transcription regulation</keyword>
<feature type="region of interest" description="Disordered" evidence="11">
    <location>
        <begin position="371"/>
        <end position="434"/>
    </location>
</feature>
<dbReference type="InterPro" id="IPR013088">
    <property type="entry name" value="Znf_NHR/GATA"/>
</dbReference>
<evidence type="ECO:0000256" key="2">
    <source>
        <dbReference type="ARBA" id="ARBA00022723"/>
    </source>
</evidence>
<dbReference type="GO" id="GO:0008270">
    <property type="term" value="F:zinc ion binding"/>
    <property type="evidence" value="ECO:0007669"/>
    <property type="project" value="UniProtKB-KW"/>
</dbReference>
<dbReference type="Gene3D" id="3.30.50.10">
    <property type="entry name" value="Erythroid Transcription Factor GATA-1, subunit A"/>
    <property type="match status" value="1"/>
</dbReference>
<keyword evidence="6" id="KW-0238">DNA-binding</keyword>